<reference evidence="4 5" key="1">
    <citation type="submission" date="2023-12" db="EMBL/GenBank/DDBJ databases">
        <title>A high-quality genome assembly for Dillenia turbinata (Dilleniales).</title>
        <authorList>
            <person name="Chanderbali A."/>
        </authorList>
    </citation>
    <scope>NUCLEOTIDE SEQUENCE [LARGE SCALE GENOMIC DNA]</scope>
    <source>
        <strain evidence="4">LSX21</strain>
        <tissue evidence="4">Leaf</tissue>
    </source>
</reference>
<dbReference type="PANTHER" id="PTHR15835:SF12">
    <property type="entry name" value="ZINC ION-BINDING PROTEIN"/>
    <property type="match status" value="1"/>
</dbReference>
<protein>
    <submittedName>
        <fullName evidence="4">Zinc finger, C3HC-like</fullName>
    </submittedName>
</protein>
<dbReference type="Pfam" id="PF07967">
    <property type="entry name" value="zf-C3HC"/>
    <property type="match status" value="1"/>
</dbReference>
<dbReference type="InterPro" id="IPR012935">
    <property type="entry name" value="NuBaID_N"/>
</dbReference>
<name>A0AAN8ZFP0_9MAGN</name>
<gene>
    <name evidence="4" type="ORF">RJ641_001787</name>
</gene>
<comment type="subcellular location">
    <subcellularLocation>
        <location evidence="1">Nucleus</location>
    </subcellularLocation>
</comment>
<comment type="caution">
    <text evidence="4">The sequence shown here is derived from an EMBL/GenBank/DDBJ whole genome shotgun (WGS) entry which is preliminary data.</text>
</comment>
<evidence type="ECO:0000256" key="2">
    <source>
        <dbReference type="ARBA" id="ARBA00023242"/>
    </source>
</evidence>
<dbReference type="GO" id="GO:0008270">
    <property type="term" value="F:zinc ion binding"/>
    <property type="evidence" value="ECO:0007669"/>
    <property type="project" value="InterPro"/>
</dbReference>
<accession>A0AAN8ZFP0</accession>
<evidence type="ECO:0000313" key="5">
    <source>
        <dbReference type="Proteomes" id="UP001370490"/>
    </source>
</evidence>
<sequence length="194" mass="21502">MWKWEKLLPSIYDATCGKGPGLLDWVLGGNIRTWNLRGLTLLFVMAVEALGKLTWRLVKNYGCTKLASEIDLICASMEYPVGFSKEGHLDDHCAFQSCHLSLGHYEAGYSATRGITYSLADIYTAKLTFVEQLCFYQLIAFWHSLDDLISSSLACAQRGWINVDVDNISCEACGAFLNFTLPSSLSPAEGKVLL</sequence>
<evidence type="ECO:0000256" key="1">
    <source>
        <dbReference type="ARBA" id="ARBA00004123"/>
    </source>
</evidence>
<organism evidence="4 5">
    <name type="scientific">Dillenia turbinata</name>
    <dbReference type="NCBI Taxonomy" id="194707"/>
    <lineage>
        <taxon>Eukaryota</taxon>
        <taxon>Viridiplantae</taxon>
        <taxon>Streptophyta</taxon>
        <taxon>Embryophyta</taxon>
        <taxon>Tracheophyta</taxon>
        <taxon>Spermatophyta</taxon>
        <taxon>Magnoliopsida</taxon>
        <taxon>eudicotyledons</taxon>
        <taxon>Gunneridae</taxon>
        <taxon>Pentapetalae</taxon>
        <taxon>Dilleniales</taxon>
        <taxon>Dilleniaceae</taxon>
        <taxon>Dillenia</taxon>
    </lineage>
</organism>
<dbReference type="PANTHER" id="PTHR15835">
    <property type="entry name" value="NUCLEAR-INTERACTING PARTNER OF ALK"/>
    <property type="match status" value="1"/>
</dbReference>
<dbReference type="AlphaFoldDB" id="A0AAN8ZFP0"/>
<feature type="domain" description="C3HC-type" evidence="3">
    <location>
        <begin position="127"/>
        <end position="181"/>
    </location>
</feature>
<keyword evidence="5" id="KW-1185">Reference proteome</keyword>
<dbReference type="Proteomes" id="UP001370490">
    <property type="component" value="Unassembled WGS sequence"/>
</dbReference>
<keyword evidence="2" id="KW-0539">Nucleus</keyword>
<dbReference type="EMBL" id="JBAMMX010000010">
    <property type="protein sequence ID" value="KAK6932163.1"/>
    <property type="molecule type" value="Genomic_DNA"/>
</dbReference>
<evidence type="ECO:0000313" key="4">
    <source>
        <dbReference type="EMBL" id="KAK6932163.1"/>
    </source>
</evidence>
<evidence type="ECO:0000259" key="3">
    <source>
        <dbReference type="Pfam" id="PF07967"/>
    </source>
</evidence>
<dbReference type="GO" id="GO:0005634">
    <property type="term" value="C:nucleus"/>
    <property type="evidence" value="ECO:0007669"/>
    <property type="project" value="UniProtKB-SubCell"/>
</dbReference>
<proteinExistence type="predicted"/>